<evidence type="ECO:0000256" key="9">
    <source>
        <dbReference type="ARBA" id="ARBA00022801"/>
    </source>
</evidence>
<evidence type="ECO:0000256" key="3">
    <source>
        <dbReference type="ARBA" id="ARBA00022670"/>
    </source>
</evidence>
<evidence type="ECO:0000256" key="16">
    <source>
        <dbReference type="ARBA" id="ARBA00023172"/>
    </source>
</evidence>
<keyword evidence="8" id="KW-0255">Endonuclease</keyword>
<dbReference type="GO" id="GO:0003676">
    <property type="term" value="F:nucleic acid binding"/>
    <property type="evidence" value="ECO:0007669"/>
    <property type="project" value="InterPro"/>
</dbReference>
<keyword evidence="7" id="KW-0064">Aspartyl protease</keyword>
<dbReference type="GO" id="GO:0015074">
    <property type="term" value="P:DNA integration"/>
    <property type="evidence" value="ECO:0007669"/>
    <property type="project" value="UniProtKB-KW"/>
</dbReference>
<dbReference type="InterPro" id="IPR001878">
    <property type="entry name" value="Znf_CCHC"/>
</dbReference>
<dbReference type="InterPro" id="IPR057670">
    <property type="entry name" value="SH3_retrovirus"/>
</dbReference>
<evidence type="ECO:0000256" key="8">
    <source>
        <dbReference type="ARBA" id="ARBA00022759"/>
    </source>
</evidence>
<keyword evidence="5" id="KW-0479">Metal-binding</keyword>
<evidence type="ECO:0000256" key="11">
    <source>
        <dbReference type="ARBA" id="ARBA00022842"/>
    </source>
</evidence>
<feature type="region of interest" description="Disordered" evidence="19">
    <location>
        <begin position="919"/>
        <end position="945"/>
    </location>
</feature>
<dbReference type="GO" id="GO:0003887">
    <property type="term" value="F:DNA-directed DNA polymerase activity"/>
    <property type="evidence" value="ECO:0007669"/>
    <property type="project" value="UniProtKB-KW"/>
</dbReference>
<accession>A0AAQ3NHP1</accession>
<keyword evidence="16" id="KW-0233">DNA recombination</keyword>
<keyword evidence="12" id="KW-0229">DNA integration</keyword>
<evidence type="ECO:0000256" key="19">
    <source>
        <dbReference type="SAM" id="MobiDB-lite"/>
    </source>
</evidence>
<feature type="domain" description="CCHC-type" evidence="20">
    <location>
        <begin position="404"/>
        <end position="417"/>
    </location>
</feature>
<keyword evidence="11" id="KW-0460">Magnesium</keyword>
<evidence type="ECO:0000256" key="12">
    <source>
        <dbReference type="ARBA" id="ARBA00022908"/>
    </source>
</evidence>
<keyword evidence="2" id="KW-1188">Viral release from host cell</keyword>
<dbReference type="PANTHER" id="PTHR42648:SF11">
    <property type="entry name" value="TRANSPOSON TY4-P GAG-POL POLYPROTEIN"/>
    <property type="match status" value="1"/>
</dbReference>
<evidence type="ECO:0000313" key="23">
    <source>
        <dbReference type="Proteomes" id="UP001374535"/>
    </source>
</evidence>
<dbReference type="GO" id="GO:0005524">
    <property type="term" value="F:ATP binding"/>
    <property type="evidence" value="ECO:0007669"/>
    <property type="project" value="UniProtKB-KW"/>
</dbReference>
<evidence type="ECO:0000256" key="17">
    <source>
        <dbReference type="ARBA" id="ARBA00023268"/>
    </source>
</evidence>
<dbReference type="InterPro" id="IPR001584">
    <property type="entry name" value="Integrase_cat-core"/>
</dbReference>
<evidence type="ECO:0000256" key="1">
    <source>
        <dbReference type="ARBA" id="ARBA00002180"/>
    </source>
</evidence>
<dbReference type="SUPFAM" id="SSF53098">
    <property type="entry name" value="Ribonuclease H-like"/>
    <property type="match status" value="1"/>
</dbReference>
<dbReference type="InterPro" id="IPR025724">
    <property type="entry name" value="GAG-pre-integrase_dom"/>
</dbReference>
<dbReference type="Pfam" id="PF00665">
    <property type="entry name" value="rve"/>
    <property type="match status" value="1"/>
</dbReference>
<keyword evidence="17" id="KW-0511">Multifunctional enzyme</keyword>
<keyword evidence="13" id="KW-0695">RNA-directed DNA polymerase</keyword>
<dbReference type="InterPro" id="IPR043502">
    <property type="entry name" value="DNA/RNA_pol_sf"/>
</dbReference>
<keyword evidence="14" id="KW-0239">DNA-directed DNA polymerase</keyword>
<keyword evidence="14" id="KW-0548">Nucleotidyltransferase</keyword>
<name>A0AAQ3NHP1_VIGMU</name>
<dbReference type="Pfam" id="PF25597">
    <property type="entry name" value="SH3_retrovirus"/>
    <property type="match status" value="1"/>
</dbReference>
<evidence type="ECO:0000256" key="15">
    <source>
        <dbReference type="ARBA" id="ARBA00023113"/>
    </source>
</evidence>
<dbReference type="Pfam" id="PF22936">
    <property type="entry name" value="Pol_BBD"/>
    <property type="match status" value="1"/>
</dbReference>
<keyword evidence="18" id="KW-0863">Zinc-finger</keyword>
<evidence type="ECO:0000256" key="4">
    <source>
        <dbReference type="ARBA" id="ARBA00022722"/>
    </source>
</evidence>
<evidence type="ECO:0000256" key="7">
    <source>
        <dbReference type="ARBA" id="ARBA00022750"/>
    </source>
</evidence>
<feature type="region of interest" description="Disordered" evidence="19">
    <location>
        <begin position="326"/>
        <end position="401"/>
    </location>
</feature>
<keyword evidence="10" id="KW-0067">ATP-binding</keyword>
<evidence type="ECO:0000256" key="14">
    <source>
        <dbReference type="ARBA" id="ARBA00022932"/>
    </source>
</evidence>
<keyword evidence="23" id="KW-1185">Reference proteome</keyword>
<evidence type="ECO:0000256" key="10">
    <source>
        <dbReference type="ARBA" id="ARBA00022840"/>
    </source>
</evidence>
<reference evidence="22 23" key="1">
    <citation type="journal article" date="2023" name="Life. Sci Alliance">
        <title>Evolutionary insights into 3D genome organization and epigenetic landscape of Vigna mungo.</title>
        <authorList>
            <person name="Junaid A."/>
            <person name="Singh B."/>
            <person name="Bhatia S."/>
        </authorList>
    </citation>
    <scope>NUCLEOTIDE SEQUENCE [LARGE SCALE GENOMIC DNA]</scope>
    <source>
        <strain evidence="22">Urdbean</strain>
    </source>
</reference>
<dbReference type="Pfam" id="PF14223">
    <property type="entry name" value="Retrotran_gag_2"/>
    <property type="match status" value="1"/>
</dbReference>
<dbReference type="GO" id="GO:0006508">
    <property type="term" value="P:proteolysis"/>
    <property type="evidence" value="ECO:0007669"/>
    <property type="project" value="UniProtKB-KW"/>
</dbReference>
<feature type="compositionally biased region" description="Basic residues" evidence="19">
    <location>
        <begin position="384"/>
        <end position="394"/>
    </location>
</feature>
<evidence type="ECO:0000256" key="13">
    <source>
        <dbReference type="ARBA" id="ARBA00022918"/>
    </source>
</evidence>
<dbReference type="Proteomes" id="UP001374535">
    <property type="component" value="Chromosome 6"/>
</dbReference>
<dbReference type="PROSITE" id="PS50158">
    <property type="entry name" value="ZF_CCHC"/>
    <property type="match status" value="1"/>
</dbReference>
<dbReference type="EMBL" id="CP144695">
    <property type="protein sequence ID" value="WVZ08258.1"/>
    <property type="molecule type" value="Genomic_DNA"/>
</dbReference>
<keyword evidence="14" id="KW-0808">Transferase</keyword>
<evidence type="ECO:0000256" key="5">
    <source>
        <dbReference type="ARBA" id="ARBA00022723"/>
    </source>
</evidence>
<dbReference type="Pfam" id="PF13976">
    <property type="entry name" value="gag_pre-integrs"/>
    <property type="match status" value="1"/>
</dbReference>
<evidence type="ECO:0000256" key="6">
    <source>
        <dbReference type="ARBA" id="ARBA00022741"/>
    </source>
</evidence>
<proteinExistence type="predicted"/>
<evidence type="ECO:0000259" key="20">
    <source>
        <dbReference type="PROSITE" id="PS50158"/>
    </source>
</evidence>
<comment type="function">
    <text evidence="1">The aspartyl protease (PR) mediates the proteolytic cleavages of the Gag and Gag-Pol polyproteins after assembly of the VLP.</text>
</comment>
<dbReference type="InterPro" id="IPR012337">
    <property type="entry name" value="RNaseH-like_sf"/>
</dbReference>
<feature type="region of interest" description="Disordered" evidence="19">
    <location>
        <begin position="473"/>
        <end position="507"/>
    </location>
</feature>
<dbReference type="InterPro" id="IPR036397">
    <property type="entry name" value="RNaseH_sf"/>
</dbReference>
<evidence type="ECO:0000256" key="2">
    <source>
        <dbReference type="ARBA" id="ARBA00022612"/>
    </source>
</evidence>
<dbReference type="SUPFAM" id="SSF56672">
    <property type="entry name" value="DNA/RNA polymerases"/>
    <property type="match status" value="1"/>
</dbReference>
<dbReference type="InterPro" id="IPR013103">
    <property type="entry name" value="RVT_2"/>
</dbReference>
<gene>
    <name evidence="22" type="ORF">V8G54_021604</name>
</gene>
<dbReference type="PANTHER" id="PTHR42648">
    <property type="entry name" value="TRANSPOSASE, PUTATIVE-RELATED"/>
    <property type="match status" value="1"/>
</dbReference>
<keyword evidence="15" id="KW-0917">Virion maturation</keyword>
<keyword evidence="9" id="KW-0378">Hydrolase</keyword>
<dbReference type="GO" id="GO:0006310">
    <property type="term" value="P:DNA recombination"/>
    <property type="evidence" value="ECO:0007669"/>
    <property type="project" value="UniProtKB-KW"/>
</dbReference>
<protein>
    <submittedName>
        <fullName evidence="22">Uncharacterized protein</fullName>
    </submittedName>
</protein>
<dbReference type="Pfam" id="PF07727">
    <property type="entry name" value="RVT_2"/>
    <property type="match status" value="1"/>
</dbReference>
<dbReference type="Gene3D" id="3.30.420.10">
    <property type="entry name" value="Ribonuclease H-like superfamily/Ribonuclease H"/>
    <property type="match status" value="1"/>
</dbReference>
<feature type="region of interest" description="Disordered" evidence="19">
    <location>
        <begin position="17"/>
        <end position="39"/>
    </location>
</feature>
<dbReference type="PROSITE" id="PS50994">
    <property type="entry name" value="INTEGRASE"/>
    <property type="match status" value="1"/>
</dbReference>
<evidence type="ECO:0000313" key="22">
    <source>
        <dbReference type="EMBL" id="WVZ08258.1"/>
    </source>
</evidence>
<feature type="domain" description="Integrase catalytic" evidence="21">
    <location>
        <begin position="683"/>
        <end position="850"/>
    </location>
</feature>
<feature type="compositionally biased region" description="Polar residues" evidence="19">
    <location>
        <begin position="483"/>
        <end position="492"/>
    </location>
</feature>
<dbReference type="CDD" id="cd09272">
    <property type="entry name" value="RNase_HI_RT_Ty1"/>
    <property type="match status" value="1"/>
</dbReference>
<dbReference type="SUPFAM" id="SSF57756">
    <property type="entry name" value="Retrovirus zinc finger-like domains"/>
    <property type="match status" value="1"/>
</dbReference>
<dbReference type="GO" id="GO:0004519">
    <property type="term" value="F:endonuclease activity"/>
    <property type="evidence" value="ECO:0007669"/>
    <property type="project" value="UniProtKB-KW"/>
</dbReference>
<evidence type="ECO:0000256" key="18">
    <source>
        <dbReference type="PROSITE-ProRule" id="PRU00047"/>
    </source>
</evidence>
<feature type="compositionally biased region" description="Polar residues" evidence="19">
    <location>
        <begin position="330"/>
        <end position="339"/>
    </location>
</feature>
<keyword evidence="6" id="KW-0547">Nucleotide-binding</keyword>
<organism evidence="22 23">
    <name type="scientific">Vigna mungo</name>
    <name type="common">Black gram</name>
    <name type="synonym">Phaseolus mungo</name>
    <dbReference type="NCBI Taxonomy" id="3915"/>
    <lineage>
        <taxon>Eukaryota</taxon>
        <taxon>Viridiplantae</taxon>
        <taxon>Streptophyta</taxon>
        <taxon>Embryophyta</taxon>
        <taxon>Tracheophyta</taxon>
        <taxon>Spermatophyta</taxon>
        <taxon>Magnoliopsida</taxon>
        <taxon>eudicotyledons</taxon>
        <taxon>Gunneridae</taxon>
        <taxon>Pentapetalae</taxon>
        <taxon>rosids</taxon>
        <taxon>fabids</taxon>
        <taxon>Fabales</taxon>
        <taxon>Fabaceae</taxon>
        <taxon>Papilionoideae</taxon>
        <taxon>50 kb inversion clade</taxon>
        <taxon>NPAAA clade</taxon>
        <taxon>indigoferoid/millettioid clade</taxon>
        <taxon>Phaseoleae</taxon>
        <taxon>Vigna</taxon>
    </lineage>
</organism>
<dbReference type="GO" id="GO:0008270">
    <property type="term" value="F:zinc ion binding"/>
    <property type="evidence" value="ECO:0007669"/>
    <property type="project" value="UniProtKB-KW"/>
</dbReference>
<dbReference type="InterPro" id="IPR036875">
    <property type="entry name" value="Znf_CCHC_sf"/>
</dbReference>
<keyword evidence="3" id="KW-0645">Protease</keyword>
<sequence length="1553" mass="176758">MALIQLVESIEEDAHWGDSDFSEADTGENPKLSTREKRKGSGDVVVGVTHFKYRSLLNMVMSEASKKDARDLGAAAMAIKLAVQGGMIKDQRWLVVSRARLLNLGSFIQSKSSCSKRNFTFGMAGMIQSNLPVFDGKNFEEWCVKMDAILGFQEIDEVVKIGFKEPVKNATDEEKKAFKENRKLDCKARMILHQCISATIFQKVKKATTAKETWEILQNGYGTAGNMKEIRLQSLRHQYELLKMKEQETVEGYIGKVQVVVNAMSACDKIVKDKKIVHKILRTLTPQYDHIVVAILESRDLGKLKVEELQNSLEIHEQRLLERKAEEQDAIQNTSQALQAKTYKNRGTRRGRGRSRGRGGRNGGRFSTEQNKDVEGNEQGSCRGRGKPRGRGGRKNPDKRNIQCFTCNKYGHYSSECWYNDNAKKEQNDEANLAKEELVSDSDHIAMMSMVSDKRSDGKWITTRDESLQRVISRDKDRRGKRTAQTEQVSSNEELKHAKNEVSTNNSRAEHVSLAGEMNHAQEDMSWYLDSACSNHMTGNRSWLIDLDTSVKSSVRFADDSVIRAEGSGKLLEKGYIMSLQKRNIEVYDEKQRLIIKAPLARNRTFKVNLNAVEIQCLAVEGANEKEWLWHYRFGHLNFRSLCQLRDKNLVRGIPEFSVPSKVCEGCAAGKQTRNVLKHYTYKRAVQVLDIIYADLCGPFDVPSLGGNKYFLLFVDEFSRNLWIYLLKEKKDTYSCFVQFCCMVETQSECKIKVLRTDGGGEFNSRDMNEFCTGKGIKHEVTAPYTPQHNGLAERRNRMLLDMVRCMLKAKGLPKFLWGEAVATATYILNRCPTKALPNSTPEEVWVFGSICYRHIPAERRRKLEDRSEVLVLVGYHPTGAYRMFDPEKHQIVISRDVIIDESTKFTWKENEVSDDYLDRRNNLKGDGPAASSAEGNTRRPQRTRFPSTRFTNFEVFSDNDITDTGYIVQYALFAGADTLTWNQAIEIKEWRDAMQEELSSIERNKTWKLVELPEHKKAIDVKWIFKTKYKPDGTVAKLKARLVAKGFLQKPGIDFNEVYAPVARIETVRLVVAIANAKGWMIHQMNVKSAFLNGPLEEEVFVNQPPGYTIKGEESKVYQLHKALYGLRQAPRAWNKHIDALLVRYGFNKCSVEYGIYVQCVKQVGTLVVCLYVDDLLITGSSTTEIEQFKARMQNDLEMTDLGKLGYFLGMEFVQTEGGMIMHKRKYILEVLERFKMKDCNSACIPVLANIKLSQHQEEAKVDPTLFKQIVGTLRFICNSRPDISYGVGLISRYMHDPRQPHLNAAKHILRYLKGTTDYGVYFPKSVNNTSNVLEAWCDADWSGDQEDRKNTFGYIFKLMGTSVSWCSKKQSIVALSSCEAEYISVAETACQSAWLEAVLHDLKIDIQKPTCLMVDNKSVISLSKNPISHGRSKHIETKYHCIRERVNEGKLELVYCNMDEQIADVFTKPLRQSHFEKLRDLLGVKSLSGLDLKGSFDGFMEEARSFVVTAGERRRRTDVILVLDGGESRNGALGWFLRQGRGGLVATRGFC</sequence>
<keyword evidence="18" id="KW-0862">Zinc</keyword>
<dbReference type="GO" id="GO:0003964">
    <property type="term" value="F:RNA-directed DNA polymerase activity"/>
    <property type="evidence" value="ECO:0007669"/>
    <property type="project" value="UniProtKB-KW"/>
</dbReference>
<keyword evidence="4" id="KW-0540">Nuclease</keyword>
<evidence type="ECO:0000259" key="21">
    <source>
        <dbReference type="PROSITE" id="PS50994"/>
    </source>
</evidence>
<dbReference type="GO" id="GO:0004190">
    <property type="term" value="F:aspartic-type endopeptidase activity"/>
    <property type="evidence" value="ECO:0007669"/>
    <property type="project" value="UniProtKB-KW"/>
</dbReference>
<dbReference type="InterPro" id="IPR054722">
    <property type="entry name" value="PolX-like_BBD"/>
</dbReference>
<feature type="compositionally biased region" description="Basic residues" evidence="19">
    <location>
        <begin position="343"/>
        <end position="359"/>
    </location>
</feature>
<dbReference type="InterPro" id="IPR039537">
    <property type="entry name" value="Retrotran_Ty1/copia-like"/>
</dbReference>